<dbReference type="InterPro" id="IPR015315">
    <property type="entry name" value="DUF1963"/>
</dbReference>
<dbReference type="InterPro" id="IPR035948">
    <property type="entry name" value="YwqG-like_sf"/>
</dbReference>
<protein>
    <recommendedName>
        <fullName evidence="3">DUF1963 domain-containing protein</fullName>
    </recommendedName>
</protein>
<dbReference type="RefSeq" id="WP_149125834.1">
    <property type="nucleotide sequence ID" value="NZ_CP043404.1"/>
</dbReference>
<accession>A0A5C0WCR6</accession>
<reference evidence="1 2" key="1">
    <citation type="journal article" date="2018" name="Plant Biotechnol. Rep.">
        <title>Diversity and antifungal activity of endophytic bacteria associated with Panax ginseng seedlings.</title>
        <authorList>
            <person name="Park J.M."/>
            <person name="Hong C.E."/>
            <person name="Jo S.H."/>
        </authorList>
    </citation>
    <scope>NUCLEOTIDE SEQUENCE [LARGE SCALE GENOMIC DNA]</scope>
    <source>
        <strain evidence="1 2">PgKB20</strain>
    </source>
</reference>
<sequence length="229" mass="26568">MEIKAFQELNLIGKTPAIAKIGGFRPDPAIHSWFASHFFIDPNQGWPTDQDGAMIPILQIYLPEVPGGMNGFNECKLIQIFLNQKTLPIDITKNGEGWKLIEYASIEGLEVAETPEEVRGLKAFQIQWNESEQRDFPCWEEAWSYIDLSEVNESEEATNHFFNQYTNYSFTKIGGYGAYIQSPPHQQQGEFMLQIASEEKPRFMIGDNGTMYFYYDKESKEWFMHWDCF</sequence>
<gene>
    <name evidence="1" type="ORF">FX981_00644</name>
</gene>
<dbReference type="AlphaFoldDB" id="A0A5C0WCR6"/>
<keyword evidence="2" id="KW-1185">Reference proteome</keyword>
<dbReference type="EMBL" id="CP043404">
    <property type="protein sequence ID" value="QEK62478.1"/>
    <property type="molecule type" value="Genomic_DNA"/>
</dbReference>
<evidence type="ECO:0008006" key="3">
    <source>
        <dbReference type="Google" id="ProtNLM"/>
    </source>
</evidence>
<dbReference type="GeneID" id="61767436"/>
<dbReference type="Pfam" id="PF09234">
    <property type="entry name" value="DUF1963"/>
    <property type="match status" value="1"/>
</dbReference>
<evidence type="ECO:0000313" key="2">
    <source>
        <dbReference type="Proteomes" id="UP000325032"/>
    </source>
</evidence>
<dbReference type="Gene3D" id="2.30.320.10">
    <property type="entry name" value="YwqG-like"/>
    <property type="match status" value="1"/>
</dbReference>
<evidence type="ECO:0000313" key="1">
    <source>
        <dbReference type="EMBL" id="QEK62478.1"/>
    </source>
</evidence>
<proteinExistence type="predicted"/>
<dbReference type="SUPFAM" id="SSF103032">
    <property type="entry name" value="Hypothetical protein YwqG"/>
    <property type="match status" value="1"/>
</dbReference>
<name>A0A5C0WCR6_BACIA</name>
<organism evidence="1 2">
    <name type="scientific">Bacillus safensis</name>
    <dbReference type="NCBI Taxonomy" id="561879"/>
    <lineage>
        <taxon>Bacteria</taxon>
        <taxon>Bacillati</taxon>
        <taxon>Bacillota</taxon>
        <taxon>Bacilli</taxon>
        <taxon>Bacillales</taxon>
        <taxon>Bacillaceae</taxon>
        <taxon>Bacillus</taxon>
    </lineage>
</organism>
<dbReference type="Proteomes" id="UP000325032">
    <property type="component" value="Chromosome"/>
</dbReference>